<keyword evidence="6" id="KW-1185">Reference proteome</keyword>
<organism evidence="4">
    <name type="scientific">Sarcoptes scabiei</name>
    <name type="common">Itch mite</name>
    <name type="synonym">Acarus scabiei</name>
    <dbReference type="NCBI Taxonomy" id="52283"/>
    <lineage>
        <taxon>Eukaryota</taxon>
        <taxon>Metazoa</taxon>
        <taxon>Ecdysozoa</taxon>
        <taxon>Arthropoda</taxon>
        <taxon>Chelicerata</taxon>
        <taxon>Arachnida</taxon>
        <taxon>Acari</taxon>
        <taxon>Acariformes</taxon>
        <taxon>Sarcoptiformes</taxon>
        <taxon>Astigmata</taxon>
        <taxon>Psoroptidia</taxon>
        <taxon>Sarcoptoidea</taxon>
        <taxon>Sarcoptidae</taxon>
        <taxon>Sarcoptinae</taxon>
        <taxon>Sarcoptes</taxon>
    </lineage>
</organism>
<evidence type="ECO:0000256" key="2">
    <source>
        <dbReference type="PROSITE-ProRule" id="PRU00497"/>
    </source>
</evidence>
<dbReference type="InterPro" id="IPR031311">
    <property type="entry name" value="CHIT_BIND_RR_consensus"/>
</dbReference>
<reference evidence="4" key="2">
    <citation type="submission" date="2020-01" db="EMBL/GenBank/DDBJ databases">
        <authorList>
            <person name="Korhonen P.K.K."/>
            <person name="Guangxu M.G."/>
            <person name="Wang T.W."/>
            <person name="Stroehlein A.J.S."/>
            <person name="Young N.D."/>
            <person name="Ang C.-S.A."/>
            <person name="Fernando D.W.F."/>
            <person name="Lu H.L."/>
            <person name="Taylor S.T."/>
            <person name="Ehtesham M.E.M."/>
            <person name="Najaraj S.H.N."/>
            <person name="Harsha G.H.G."/>
            <person name="Madugundu A.M."/>
            <person name="Renuse S.R."/>
            <person name="Holt D.H."/>
            <person name="Pandey A.P."/>
            <person name="Papenfuss A.P."/>
            <person name="Gasser R.B.G."/>
            <person name="Fischer K.F."/>
        </authorList>
    </citation>
    <scope>NUCLEOTIDE SEQUENCE</scope>
    <source>
        <strain evidence="4">SSS_KF_BRIS2020</strain>
    </source>
</reference>
<feature type="chain" id="PRO_5038259306" evidence="3">
    <location>
        <begin position="20"/>
        <end position="161"/>
    </location>
</feature>
<dbReference type="Pfam" id="PF00379">
    <property type="entry name" value="Chitin_bind_4"/>
    <property type="match status" value="1"/>
</dbReference>
<dbReference type="GO" id="GO:0062129">
    <property type="term" value="C:chitin-based extracellular matrix"/>
    <property type="evidence" value="ECO:0007669"/>
    <property type="project" value="TreeGrafter"/>
</dbReference>
<feature type="signal peptide" evidence="3">
    <location>
        <begin position="1"/>
        <end position="19"/>
    </location>
</feature>
<dbReference type="OrthoDB" id="7394989at2759"/>
<evidence type="ECO:0000256" key="1">
    <source>
        <dbReference type="ARBA" id="ARBA00022460"/>
    </source>
</evidence>
<evidence type="ECO:0000256" key="3">
    <source>
        <dbReference type="SAM" id="SignalP"/>
    </source>
</evidence>
<dbReference type="EMBL" id="WVUK01000054">
    <property type="protein sequence ID" value="KAF7494119.1"/>
    <property type="molecule type" value="Genomic_DNA"/>
</dbReference>
<sequence length="161" mass="18373">MAIPSHKLTMLMMVMIVWSMMTIDQFECGYHHGHHHGDDDGGHHEDYGHHYPPHPYKFGYEIDDGYGGKNSRHETGDDYGTVHGSYSLHDKDGRKRIVEYIADKKGFRAKIHSNEPGLQSHKAAHAYYDVEHHGYHGGGDDDDHYDHGGYGGHGYENDYHN</sequence>
<keyword evidence="3" id="KW-0732">Signal</keyword>
<dbReference type="PANTHER" id="PTHR10380">
    <property type="entry name" value="CUTICLE PROTEIN"/>
    <property type="match status" value="1"/>
</dbReference>
<name>A0A834RCN9_SARSC</name>
<evidence type="ECO:0000313" key="4">
    <source>
        <dbReference type="EMBL" id="KAF7494119.1"/>
    </source>
</evidence>
<protein>
    <submittedName>
        <fullName evidence="4">Cuticle protein 10.9</fullName>
    </submittedName>
</protein>
<dbReference type="PROSITE" id="PS00233">
    <property type="entry name" value="CHIT_BIND_RR_1"/>
    <property type="match status" value="1"/>
</dbReference>
<dbReference type="GO" id="GO:0008010">
    <property type="term" value="F:structural constituent of chitin-based larval cuticle"/>
    <property type="evidence" value="ECO:0007669"/>
    <property type="project" value="TreeGrafter"/>
</dbReference>
<keyword evidence="1 2" id="KW-0193">Cuticle</keyword>
<dbReference type="PROSITE" id="PS51155">
    <property type="entry name" value="CHIT_BIND_RR_2"/>
    <property type="match status" value="1"/>
</dbReference>
<evidence type="ECO:0000313" key="5">
    <source>
        <dbReference type="EnsemblMetazoa" id="KAF7494119.1"/>
    </source>
</evidence>
<evidence type="ECO:0000313" key="6">
    <source>
        <dbReference type="Proteomes" id="UP000070412"/>
    </source>
</evidence>
<dbReference type="Proteomes" id="UP000070412">
    <property type="component" value="Unassembled WGS sequence"/>
</dbReference>
<dbReference type="PRINTS" id="PR00947">
    <property type="entry name" value="CUTICLE"/>
</dbReference>
<reference evidence="5" key="3">
    <citation type="submission" date="2022-06" db="UniProtKB">
        <authorList>
            <consortium name="EnsemblMetazoa"/>
        </authorList>
    </citation>
    <scope>IDENTIFICATION</scope>
</reference>
<accession>A0A834RCN9</accession>
<dbReference type="EnsemblMetazoa" id="SSS_2193s_mrna">
    <property type="protein sequence ID" value="KAF7494119.1"/>
    <property type="gene ID" value="SSS_2193"/>
</dbReference>
<dbReference type="AlphaFoldDB" id="A0A834RCN9"/>
<gene>
    <name evidence="4" type="ORF">SSS_2193</name>
</gene>
<dbReference type="InterPro" id="IPR000618">
    <property type="entry name" value="Insect_cuticle"/>
</dbReference>
<proteinExistence type="predicted"/>
<reference evidence="6" key="1">
    <citation type="journal article" date="2020" name="PLoS Negl. Trop. Dis.">
        <title>High-quality nuclear genome for Sarcoptes scabiei-A critical resource for a neglected parasite.</title>
        <authorList>
            <person name="Korhonen P.K."/>
            <person name="Gasser R.B."/>
            <person name="Ma G."/>
            <person name="Wang T."/>
            <person name="Stroehlein A.J."/>
            <person name="Young N.D."/>
            <person name="Ang C.S."/>
            <person name="Fernando D.D."/>
            <person name="Lu H.C."/>
            <person name="Taylor S."/>
            <person name="Reynolds S.L."/>
            <person name="Mofiz E."/>
            <person name="Najaraj S.H."/>
            <person name="Gowda H."/>
            <person name="Madugundu A."/>
            <person name="Renuse S."/>
            <person name="Holt D."/>
            <person name="Pandey A."/>
            <person name="Papenfuss A.T."/>
            <person name="Fischer K."/>
        </authorList>
    </citation>
    <scope>NUCLEOTIDE SEQUENCE [LARGE SCALE GENOMIC DNA]</scope>
</reference>
<dbReference type="InterPro" id="IPR050468">
    <property type="entry name" value="Cuticle_Struct_Prot"/>
</dbReference>